<gene>
    <name evidence="7" type="ORF">OKA104_LOCUS52077</name>
</gene>
<keyword evidence="5" id="KW-0539">Nucleus</keyword>
<dbReference type="AlphaFoldDB" id="A0A820PXP0"/>
<evidence type="ECO:0000256" key="1">
    <source>
        <dbReference type="ARBA" id="ARBA00004123"/>
    </source>
</evidence>
<feature type="non-terminal residue" evidence="7">
    <location>
        <position position="45"/>
    </location>
</feature>
<comment type="subcellular location">
    <subcellularLocation>
        <location evidence="1">Nucleus</location>
    </subcellularLocation>
</comment>
<dbReference type="EMBL" id="CAJOAY010029539">
    <property type="protein sequence ID" value="CAF4413327.1"/>
    <property type="molecule type" value="Genomic_DNA"/>
</dbReference>
<dbReference type="GO" id="GO:0005634">
    <property type="term" value="C:nucleus"/>
    <property type="evidence" value="ECO:0007669"/>
    <property type="project" value="UniProtKB-SubCell"/>
</dbReference>
<evidence type="ECO:0000259" key="6">
    <source>
        <dbReference type="PROSITE" id="PS50064"/>
    </source>
</evidence>
<keyword evidence="3" id="KW-0863">Zinc-finger</keyword>
<comment type="caution">
    <text evidence="7">The sequence shown here is derived from an EMBL/GenBank/DDBJ whole genome shotgun (WGS) entry which is preliminary data.</text>
</comment>
<evidence type="ECO:0000256" key="4">
    <source>
        <dbReference type="ARBA" id="ARBA00022833"/>
    </source>
</evidence>
<sequence>MDDECGFRAEYAKSDRSTCKGCRSTINKDSLRLAIMVQSPNFDGK</sequence>
<dbReference type="GO" id="GO:0008270">
    <property type="term" value="F:zinc ion binding"/>
    <property type="evidence" value="ECO:0007669"/>
    <property type="project" value="UniProtKB-KW"/>
</dbReference>
<dbReference type="PROSITE" id="PS50064">
    <property type="entry name" value="ZF_PARP_2"/>
    <property type="match status" value="1"/>
</dbReference>
<organism evidence="7 8">
    <name type="scientific">Adineta steineri</name>
    <dbReference type="NCBI Taxonomy" id="433720"/>
    <lineage>
        <taxon>Eukaryota</taxon>
        <taxon>Metazoa</taxon>
        <taxon>Spiralia</taxon>
        <taxon>Gnathifera</taxon>
        <taxon>Rotifera</taxon>
        <taxon>Eurotatoria</taxon>
        <taxon>Bdelloidea</taxon>
        <taxon>Adinetida</taxon>
        <taxon>Adinetidae</taxon>
        <taxon>Adineta</taxon>
    </lineage>
</organism>
<dbReference type="InterPro" id="IPR036957">
    <property type="entry name" value="Znf_PARP_sf"/>
</dbReference>
<feature type="domain" description="PARP-type" evidence="6">
    <location>
        <begin position="7"/>
        <end position="45"/>
    </location>
</feature>
<keyword evidence="4" id="KW-0862">Zinc</keyword>
<dbReference type="SUPFAM" id="SSF57716">
    <property type="entry name" value="Glucocorticoid receptor-like (DNA-binding domain)"/>
    <property type="match status" value="1"/>
</dbReference>
<dbReference type="Gene3D" id="3.30.1740.10">
    <property type="entry name" value="Zinc finger, PARP-type"/>
    <property type="match status" value="1"/>
</dbReference>
<dbReference type="Proteomes" id="UP000663881">
    <property type="component" value="Unassembled WGS sequence"/>
</dbReference>
<protein>
    <recommendedName>
        <fullName evidence="6">PARP-type domain-containing protein</fullName>
    </recommendedName>
</protein>
<dbReference type="Pfam" id="PF00645">
    <property type="entry name" value="zf-PARP"/>
    <property type="match status" value="1"/>
</dbReference>
<name>A0A820PXP0_9BILA</name>
<dbReference type="SMART" id="SM01336">
    <property type="entry name" value="zf-PARP"/>
    <property type="match status" value="1"/>
</dbReference>
<evidence type="ECO:0000256" key="3">
    <source>
        <dbReference type="ARBA" id="ARBA00022771"/>
    </source>
</evidence>
<evidence type="ECO:0000256" key="5">
    <source>
        <dbReference type="ARBA" id="ARBA00023242"/>
    </source>
</evidence>
<evidence type="ECO:0000313" key="7">
    <source>
        <dbReference type="EMBL" id="CAF4413327.1"/>
    </source>
</evidence>
<accession>A0A820PXP0</accession>
<dbReference type="GO" id="GO:0003677">
    <property type="term" value="F:DNA binding"/>
    <property type="evidence" value="ECO:0007669"/>
    <property type="project" value="InterPro"/>
</dbReference>
<keyword evidence="2" id="KW-0479">Metal-binding</keyword>
<proteinExistence type="predicted"/>
<evidence type="ECO:0000313" key="8">
    <source>
        <dbReference type="Proteomes" id="UP000663881"/>
    </source>
</evidence>
<reference evidence="7" key="1">
    <citation type="submission" date="2021-02" db="EMBL/GenBank/DDBJ databases">
        <authorList>
            <person name="Nowell W R."/>
        </authorList>
    </citation>
    <scope>NUCLEOTIDE SEQUENCE</scope>
</reference>
<evidence type="ECO:0000256" key="2">
    <source>
        <dbReference type="ARBA" id="ARBA00022723"/>
    </source>
</evidence>
<dbReference type="InterPro" id="IPR001510">
    <property type="entry name" value="Znf_PARP"/>
</dbReference>